<dbReference type="AlphaFoldDB" id="A0A833QFH4"/>
<name>A0A833QFH4_9POAL</name>
<dbReference type="GO" id="GO:0000932">
    <property type="term" value="C:P-body"/>
    <property type="evidence" value="ECO:0007669"/>
    <property type="project" value="UniProtKB-SubCell"/>
</dbReference>
<dbReference type="Proteomes" id="UP000623129">
    <property type="component" value="Unassembled WGS sequence"/>
</dbReference>
<dbReference type="PANTHER" id="PTHR21551">
    <property type="entry name" value="TOPOISOMERASE II-ASSOCIATED PROTEIN PAT1"/>
    <property type="match status" value="1"/>
</dbReference>
<dbReference type="GO" id="GO:0003723">
    <property type="term" value="F:RNA binding"/>
    <property type="evidence" value="ECO:0007669"/>
    <property type="project" value="TreeGrafter"/>
</dbReference>
<accession>A0A833QFH4</accession>
<keyword evidence="5" id="KW-1185">Reference proteome</keyword>
<feature type="region of interest" description="Disordered" evidence="3">
    <location>
        <begin position="133"/>
        <end position="169"/>
    </location>
</feature>
<gene>
    <name evidence="4" type="ORF">FCM35_KLT13840</name>
</gene>
<evidence type="ECO:0000313" key="4">
    <source>
        <dbReference type="EMBL" id="KAF3321624.1"/>
    </source>
</evidence>
<dbReference type="PANTHER" id="PTHR21551:SF0">
    <property type="entry name" value="PROTEIN ASSOCIATED WITH TOPO II RELATED-1, ISOFORM A"/>
    <property type="match status" value="1"/>
</dbReference>
<dbReference type="OrthoDB" id="74835at2759"/>
<evidence type="ECO:0000256" key="3">
    <source>
        <dbReference type="SAM" id="MobiDB-lite"/>
    </source>
</evidence>
<keyword evidence="2" id="KW-0963">Cytoplasm</keyword>
<dbReference type="EMBL" id="SWLB01000026">
    <property type="protein sequence ID" value="KAF3321624.1"/>
    <property type="molecule type" value="Genomic_DNA"/>
</dbReference>
<comment type="subcellular location">
    <subcellularLocation>
        <location evidence="1">Cytoplasm</location>
        <location evidence="1">P-body</location>
    </subcellularLocation>
</comment>
<evidence type="ECO:0000256" key="2">
    <source>
        <dbReference type="ARBA" id="ARBA00022490"/>
    </source>
</evidence>
<evidence type="ECO:0000256" key="1">
    <source>
        <dbReference type="ARBA" id="ARBA00004201"/>
    </source>
</evidence>
<comment type="caution">
    <text evidence="4">The sequence shown here is derived from an EMBL/GenBank/DDBJ whole genome shotgun (WGS) entry which is preliminary data.</text>
</comment>
<dbReference type="GO" id="GO:0000290">
    <property type="term" value="P:deadenylation-dependent decapping of nuclear-transcribed mRNA"/>
    <property type="evidence" value="ECO:0007669"/>
    <property type="project" value="InterPro"/>
</dbReference>
<protein>
    <submittedName>
        <fullName evidence="4">Protein PAT1 1-like protein</fullName>
    </submittedName>
</protein>
<dbReference type="InterPro" id="IPR039900">
    <property type="entry name" value="Pat1-like"/>
</dbReference>
<sequence>MSSSDDAHFDASQYLFFGKDILEEVELGGLEEQEHDETAPVASDYEFHFSTGDKELADTYASVSHIDDLSSTFAKLNRAVSDPIRHGGLVVDRNSISRDSSSTSDWIQETDYLSWPDLSQTLTALCDTDTMRWQSKPSSSHHLFDSKPLLRTSSSPQQPPSHHHHHHHSLLLDPNLSTIAASQSRQSWNLARHSSIPSLSCTHPSLLTSPYPPYGNYDFASLAHNLSYISQDQFLNQQKHSHNSHDPLIRLDSSHLFNLQYLSGPKGQSSWSKQKETPQTSDTVVSKFRSKYMSFEELQSISRMIDSRAHGDQYVRDYYHQACLSKRGVQTQFYPSSVRDIDTTTHKSLQFKKMHTILSSGSAVSGANMKRPLYNIPLEKEPMFAARILVDNSFTLLLDVDDINRVLQHTVPRNSASELRKHRQILLERLATSFQLVDPLGSYVACNPLNDDLVFLSIVSLPKGRELVTRYLKLIPPGTELARVVCMAVFRHLRTLFGVMPAEKAAAETTSNLAKTVSRCVHSFEISALSACLAAVVCSSEQPPLRPIGSSAGDSASVTLISVLGRAKNLLSSPIAPTRYFMSTINLWRTSFDVFFTLLMNYCISKSESVVQQFFEPSATDMAKTIGREMPVELLCAILPHTNESQRMMLFEFVQRYMPGMSVSSDSCPE</sequence>
<dbReference type="GO" id="GO:0033962">
    <property type="term" value="P:P-body assembly"/>
    <property type="evidence" value="ECO:0007669"/>
    <property type="project" value="TreeGrafter"/>
</dbReference>
<evidence type="ECO:0000313" key="5">
    <source>
        <dbReference type="Proteomes" id="UP000623129"/>
    </source>
</evidence>
<proteinExistence type="predicted"/>
<reference evidence="4" key="1">
    <citation type="submission" date="2020-01" db="EMBL/GenBank/DDBJ databases">
        <title>Genome sequence of Kobresia littledalei, the first chromosome-level genome in the family Cyperaceae.</title>
        <authorList>
            <person name="Qu G."/>
        </authorList>
    </citation>
    <scope>NUCLEOTIDE SEQUENCE</scope>
    <source>
        <strain evidence="4">C.B.Clarke</strain>
        <tissue evidence="4">Leaf</tissue>
    </source>
</reference>
<organism evidence="4 5">
    <name type="scientific">Carex littledalei</name>
    <dbReference type="NCBI Taxonomy" id="544730"/>
    <lineage>
        <taxon>Eukaryota</taxon>
        <taxon>Viridiplantae</taxon>
        <taxon>Streptophyta</taxon>
        <taxon>Embryophyta</taxon>
        <taxon>Tracheophyta</taxon>
        <taxon>Spermatophyta</taxon>
        <taxon>Magnoliopsida</taxon>
        <taxon>Liliopsida</taxon>
        <taxon>Poales</taxon>
        <taxon>Cyperaceae</taxon>
        <taxon>Cyperoideae</taxon>
        <taxon>Cariceae</taxon>
        <taxon>Carex</taxon>
        <taxon>Carex subgen. Euthyceras</taxon>
    </lineage>
</organism>